<feature type="binding site" evidence="8">
    <location>
        <position position="341"/>
    </location>
    <ligand>
        <name>phosphoenolpyruvate</name>
        <dbReference type="ChEBI" id="CHEBI:58702"/>
    </ligand>
</feature>
<sequence length="427" mass="46856">MKIYPIKKPIRCDIENIASDKSISHRCAIFSLLSDKPSRIRNYLQAEDTLNTLNIIKSLGCKVEIDNGEIIITPPTQIKEPNHILECGNSGTSMRIFMGLLSSVDGFFVLSGDKYLNERPMNRVGLPLIDIGVQIYGREGGNKAPICIQGKKLKYFKYHSKIASAQVKTALILAALRGEGCEFSEIELSRDHSEKMLLGMGADIVKNSLTLEVSPLKKPLKPLNIIVPNDPSSAFFFALAAAIIPGSKIVLKNILLNKTRIEAYKILQKMGTNITFELKSSEYEDVGDIVVEYAPLKAIEVHENISWLIDEAPALAIAFANAKGKSILRNAKELRVKECDRIKATVDGLKNCGIEAEELDDGFKVVGGVAKLGNVDSWGDHRIAMSFAILGIKCGMNLSGSKSINISFPNFKELLMSLGVKVENTTC</sequence>
<feature type="domain" description="Enolpyruvate transferase" evidence="9">
    <location>
        <begin position="9"/>
        <end position="414"/>
    </location>
</feature>
<feature type="binding site" evidence="8">
    <location>
        <position position="166"/>
    </location>
    <ligand>
        <name>3-phosphoshikimate</name>
        <dbReference type="ChEBI" id="CHEBI:145989"/>
    </ligand>
</feature>
<comment type="function">
    <text evidence="8">Catalyzes the transfer of the enolpyruvyl moiety of phosphoenolpyruvate (PEP) to the 5-hydroxyl of shikimate-3-phosphate (S3P) to produce enolpyruvyl shikimate-3-phosphate and inorganic phosphate.</text>
</comment>
<evidence type="ECO:0000313" key="10">
    <source>
        <dbReference type="EMBL" id="PSM51934.1"/>
    </source>
</evidence>
<evidence type="ECO:0000256" key="5">
    <source>
        <dbReference type="ARBA" id="ARBA00022679"/>
    </source>
</evidence>
<feature type="binding site" evidence="8">
    <location>
        <position position="382"/>
    </location>
    <ligand>
        <name>phosphoenolpyruvate</name>
        <dbReference type="ChEBI" id="CHEBI:58702"/>
    </ligand>
</feature>
<dbReference type="InterPro" id="IPR001986">
    <property type="entry name" value="Enolpyruvate_Tfrase_dom"/>
</dbReference>
<comment type="subcellular location">
    <subcellularLocation>
        <location evidence="8">Cytoplasm</location>
    </subcellularLocation>
</comment>
<comment type="caution">
    <text evidence="10">The sequence shown here is derived from an EMBL/GenBank/DDBJ whole genome shotgun (WGS) entry which is preliminary data.</text>
</comment>
<dbReference type="PROSITE" id="PS00104">
    <property type="entry name" value="EPSP_SYNTHASE_1"/>
    <property type="match status" value="1"/>
</dbReference>
<accession>A0A2P8R0A6</accession>
<dbReference type="AlphaFoldDB" id="A0A2P8R0A6"/>
<dbReference type="GO" id="GO:0008652">
    <property type="term" value="P:amino acid biosynthetic process"/>
    <property type="evidence" value="ECO:0007669"/>
    <property type="project" value="UniProtKB-KW"/>
</dbReference>
<reference evidence="11" key="1">
    <citation type="submission" date="2017-10" db="EMBL/GenBank/DDBJ databases">
        <title>Campylobacter species from seals.</title>
        <authorList>
            <person name="Gilbert M.J."/>
            <person name="Zomer A.L."/>
            <person name="Timmerman A.J."/>
            <person name="Duim B."/>
            <person name="Wagenaar J.A."/>
        </authorList>
    </citation>
    <scope>NUCLEOTIDE SEQUENCE [LARGE SCALE GENOMIC DNA]</scope>
    <source>
        <strain evidence="11">17S00004-5</strain>
    </source>
</reference>
<evidence type="ECO:0000256" key="2">
    <source>
        <dbReference type="ARBA" id="ARBA00009948"/>
    </source>
</evidence>
<keyword evidence="4 8" id="KW-0028">Amino-acid biosynthesis</keyword>
<dbReference type="HAMAP" id="MF_00210">
    <property type="entry name" value="EPSP_synth"/>
    <property type="match status" value="1"/>
</dbReference>
<dbReference type="CDD" id="cd01556">
    <property type="entry name" value="EPSP_synthase"/>
    <property type="match status" value="1"/>
</dbReference>
<dbReference type="EC" id="2.5.1.19" evidence="8"/>
<keyword evidence="3 8" id="KW-0963">Cytoplasm</keyword>
<comment type="subunit">
    <text evidence="8">Monomer.</text>
</comment>
<dbReference type="Pfam" id="PF00275">
    <property type="entry name" value="EPSP_synthase"/>
    <property type="match status" value="1"/>
</dbReference>
<evidence type="ECO:0000256" key="8">
    <source>
        <dbReference type="HAMAP-Rule" id="MF_00210"/>
    </source>
</evidence>
<comment type="pathway">
    <text evidence="1 8">Metabolic intermediate biosynthesis; chorismate biosynthesis; chorismate from D-erythrose 4-phosphate and phosphoenolpyruvate: step 6/7.</text>
</comment>
<dbReference type="GO" id="GO:0005737">
    <property type="term" value="C:cytoplasm"/>
    <property type="evidence" value="ECO:0007669"/>
    <property type="project" value="UniProtKB-SubCell"/>
</dbReference>
<dbReference type="InterPro" id="IPR006264">
    <property type="entry name" value="EPSP_synthase"/>
</dbReference>
<dbReference type="InterPro" id="IPR036968">
    <property type="entry name" value="Enolpyruvate_Tfrase_sf"/>
</dbReference>
<proteinExistence type="inferred from homology"/>
<comment type="caution">
    <text evidence="8">Lacks conserved residue(s) required for the propagation of feature annotation.</text>
</comment>
<feature type="binding site" evidence="8">
    <location>
        <position position="91"/>
    </location>
    <ligand>
        <name>phosphoenolpyruvate</name>
        <dbReference type="ChEBI" id="CHEBI:58702"/>
    </ligand>
</feature>
<dbReference type="EMBL" id="PDHH01000004">
    <property type="protein sequence ID" value="PSM51934.1"/>
    <property type="molecule type" value="Genomic_DNA"/>
</dbReference>
<feature type="binding site" evidence="8">
    <location>
        <position position="166"/>
    </location>
    <ligand>
        <name>phosphoenolpyruvate</name>
        <dbReference type="ChEBI" id="CHEBI:58702"/>
    </ligand>
</feature>
<comment type="similarity">
    <text evidence="2 8">Belongs to the EPSP synthase family.</text>
</comment>
<dbReference type="InterPro" id="IPR023193">
    <property type="entry name" value="EPSP_synthase_CS"/>
</dbReference>
<dbReference type="SUPFAM" id="SSF55205">
    <property type="entry name" value="EPT/RTPC-like"/>
    <property type="match status" value="1"/>
</dbReference>
<feature type="binding site" evidence="8">
    <location>
        <position position="164"/>
    </location>
    <ligand>
        <name>3-phosphoshikimate</name>
        <dbReference type="ChEBI" id="CHEBI:145989"/>
    </ligand>
</feature>
<evidence type="ECO:0000313" key="11">
    <source>
        <dbReference type="Proteomes" id="UP000240535"/>
    </source>
</evidence>
<dbReference type="PANTHER" id="PTHR21090">
    <property type="entry name" value="AROM/DEHYDROQUINATE SYNTHASE"/>
    <property type="match status" value="1"/>
</dbReference>
<dbReference type="FunFam" id="3.65.10.10:FF:000005">
    <property type="entry name" value="3-phosphoshikimate 1-carboxyvinyltransferase"/>
    <property type="match status" value="1"/>
</dbReference>
<keyword evidence="6 8" id="KW-0057">Aromatic amino acid biosynthesis</keyword>
<dbReference type="NCBIfam" id="TIGR01356">
    <property type="entry name" value="aroA"/>
    <property type="match status" value="1"/>
</dbReference>
<protein>
    <recommendedName>
        <fullName evidence="8">3-phosphoshikimate 1-carboxyvinyltransferase</fullName>
        <ecNumber evidence="8">2.5.1.19</ecNumber>
    </recommendedName>
    <alternativeName>
        <fullName evidence="8">5-enolpyruvylshikimate-3-phosphate synthase</fullName>
        <shortName evidence="8">EPSP synthase</shortName>
        <shortName evidence="8">EPSPS</shortName>
    </alternativeName>
</protein>
<evidence type="ECO:0000259" key="9">
    <source>
        <dbReference type="Pfam" id="PF00275"/>
    </source>
</evidence>
<keyword evidence="5 8" id="KW-0808">Transferase</keyword>
<keyword evidence="11" id="KW-1185">Reference proteome</keyword>
<dbReference type="PANTHER" id="PTHR21090:SF5">
    <property type="entry name" value="PENTAFUNCTIONAL AROM POLYPEPTIDE"/>
    <property type="match status" value="1"/>
</dbReference>
<feature type="binding site" evidence="8">
    <location>
        <position position="337"/>
    </location>
    <ligand>
        <name>3-phosphoshikimate</name>
        <dbReference type="ChEBI" id="CHEBI:145989"/>
    </ligand>
</feature>
<feature type="binding site" evidence="8">
    <location>
        <position position="21"/>
    </location>
    <ligand>
        <name>3-phosphoshikimate</name>
        <dbReference type="ChEBI" id="CHEBI:145989"/>
    </ligand>
</feature>
<feature type="binding site" evidence="8">
    <location>
        <position position="26"/>
    </location>
    <ligand>
        <name>3-phosphoshikimate</name>
        <dbReference type="ChEBI" id="CHEBI:145989"/>
    </ligand>
</feature>
<dbReference type="PIRSF" id="PIRSF000505">
    <property type="entry name" value="EPSPS"/>
    <property type="match status" value="1"/>
</dbReference>
<feature type="binding site" evidence="8">
    <location>
        <position position="21"/>
    </location>
    <ligand>
        <name>phosphoenolpyruvate</name>
        <dbReference type="ChEBI" id="CHEBI:58702"/>
    </ligand>
</feature>
<evidence type="ECO:0000256" key="7">
    <source>
        <dbReference type="ARBA" id="ARBA00044633"/>
    </source>
</evidence>
<name>A0A2P8R0A6_9BACT</name>
<comment type="catalytic activity">
    <reaction evidence="7">
        <text>3-phosphoshikimate + phosphoenolpyruvate = 5-O-(1-carboxyvinyl)-3-phosphoshikimate + phosphate</text>
        <dbReference type="Rhea" id="RHEA:21256"/>
        <dbReference type="ChEBI" id="CHEBI:43474"/>
        <dbReference type="ChEBI" id="CHEBI:57701"/>
        <dbReference type="ChEBI" id="CHEBI:58702"/>
        <dbReference type="ChEBI" id="CHEBI:145989"/>
        <dbReference type="EC" id="2.5.1.19"/>
    </reaction>
    <physiologicalReaction direction="left-to-right" evidence="7">
        <dbReference type="Rhea" id="RHEA:21257"/>
    </physiologicalReaction>
</comment>
<evidence type="ECO:0000256" key="3">
    <source>
        <dbReference type="ARBA" id="ARBA00022490"/>
    </source>
</evidence>
<evidence type="ECO:0000256" key="1">
    <source>
        <dbReference type="ARBA" id="ARBA00004811"/>
    </source>
</evidence>
<feature type="binding site" evidence="8">
    <location>
        <position position="22"/>
    </location>
    <ligand>
        <name>3-phosphoshikimate</name>
        <dbReference type="ChEBI" id="CHEBI:145989"/>
    </ligand>
</feature>
<dbReference type="Proteomes" id="UP000240535">
    <property type="component" value="Unassembled WGS sequence"/>
</dbReference>
<dbReference type="RefSeq" id="WP_106871341.1">
    <property type="nucleotide sequence ID" value="NZ_CP053841.1"/>
</dbReference>
<dbReference type="OrthoDB" id="9809920at2"/>
<dbReference type="InterPro" id="IPR013792">
    <property type="entry name" value="RNA3'P_cycl/enolpyr_Trfase_a/b"/>
</dbReference>
<dbReference type="GO" id="GO:0003866">
    <property type="term" value="F:3-phosphoshikimate 1-carboxyvinyltransferase activity"/>
    <property type="evidence" value="ECO:0007669"/>
    <property type="project" value="UniProtKB-UniRule"/>
</dbReference>
<evidence type="ECO:0000256" key="4">
    <source>
        <dbReference type="ARBA" id="ARBA00022605"/>
    </source>
</evidence>
<dbReference type="Gene3D" id="3.65.10.10">
    <property type="entry name" value="Enolpyruvate transferase domain"/>
    <property type="match status" value="2"/>
</dbReference>
<organism evidence="10 11">
    <name type="scientific">Campylobacter blaseri</name>
    <dbReference type="NCBI Taxonomy" id="2042961"/>
    <lineage>
        <taxon>Bacteria</taxon>
        <taxon>Pseudomonadati</taxon>
        <taxon>Campylobacterota</taxon>
        <taxon>Epsilonproteobacteria</taxon>
        <taxon>Campylobacterales</taxon>
        <taxon>Campylobacteraceae</taxon>
        <taxon>Campylobacter</taxon>
    </lineage>
</organism>
<evidence type="ECO:0000256" key="6">
    <source>
        <dbReference type="ARBA" id="ARBA00023141"/>
    </source>
</evidence>
<dbReference type="GO" id="GO:0009073">
    <property type="term" value="P:aromatic amino acid family biosynthetic process"/>
    <property type="evidence" value="ECO:0007669"/>
    <property type="project" value="UniProtKB-KW"/>
</dbReference>
<dbReference type="PROSITE" id="PS00885">
    <property type="entry name" value="EPSP_SYNTHASE_2"/>
    <property type="match status" value="1"/>
</dbReference>
<dbReference type="GO" id="GO:0009423">
    <property type="term" value="P:chorismate biosynthetic process"/>
    <property type="evidence" value="ECO:0007669"/>
    <property type="project" value="UniProtKB-UniRule"/>
</dbReference>
<feature type="binding site" evidence="8">
    <location>
        <position position="119"/>
    </location>
    <ligand>
        <name>phosphoenolpyruvate</name>
        <dbReference type="ChEBI" id="CHEBI:58702"/>
    </ligand>
</feature>
<dbReference type="UniPathway" id="UPA00053">
    <property type="reaction ID" value="UER00089"/>
</dbReference>
<feature type="binding site" evidence="8">
    <location>
        <position position="310"/>
    </location>
    <ligand>
        <name>3-phosphoshikimate</name>
        <dbReference type="ChEBI" id="CHEBI:145989"/>
    </ligand>
</feature>
<feature type="active site" description="Proton acceptor" evidence="8">
    <location>
        <position position="310"/>
    </location>
</feature>
<gene>
    <name evidence="8 10" type="primary">aroA</name>
    <name evidence="10" type="ORF">CQ405_05040</name>
</gene>